<keyword evidence="2" id="KW-1185">Reference proteome</keyword>
<accession>A0A3S9MUQ6</accession>
<dbReference type="KEGG" id="noj:EJ995_00940"/>
<gene>
    <name evidence="1" type="ORF">EJ995_00940</name>
</gene>
<sequence>MYKLFKHHLLPFYFILAGCTSTTSTSIREFHVFASGKPIPETFEMTESTKEDGVSYYYLSLSDDNKDVEILYDADKLGLYFAADQYLIKNTATFKESGLETFEFGIYSNIQKYNDATGPIIFNADYGLLAILNSHGPDVIVLPNNTSSKSAETIRRQINSIVYNLK</sequence>
<name>A0A3S9MUQ6_9FLAO</name>
<organism evidence="1 2">
    <name type="scientific">Nonlabens ponticola</name>
    <dbReference type="NCBI Taxonomy" id="2496866"/>
    <lineage>
        <taxon>Bacteria</taxon>
        <taxon>Pseudomonadati</taxon>
        <taxon>Bacteroidota</taxon>
        <taxon>Flavobacteriia</taxon>
        <taxon>Flavobacteriales</taxon>
        <taxon>Flavobacteriaceae</taxon>
        <taxon>Nonlabens</taxon>
    </lineage>
</organism>
<dbReference type="RefSeq" id="WP_126444727.1">
    <property type="nucleotide sequence ID" value="NZ_CP034549.1"/>
</dbReference>
<reference evidence="1 2" key="1">
    <citation type="submission" date="2018-12" db="EMBL/GenBank/DDBJ databases">
        <title>Complete genome of Nonlabens sp. MJ115.</title>
        <authorList>
            <person name="Choi H.S."/>
            <person name="Jung J."/>
        </authorList>
    </citation>
    <scope>NUCLEOTIDE SEQUENCE [LARGE SCALE GENOMIC DNA]</scope>
    <source>
        <strain evidence="1 2">MJ115</strain>
    </source>
</reference>
<dbReference type="Proteomes" id="UP000279600">
    <property type="component" value="Chromosome"/>
</dbReference>
<evidence type="ECO:0000313" key="1">
    <source>
        <dbReference type="EMBL" id="AZQ42870.1"/>
    </source>
</evidence>
<dbReference type="PROSITE" id="PS51257">
    <property type="entry name" value="PROKAR_LIPOPROTEIN"/>
    <property type="match status" value="1"/>
</dbReference>
<dbReference type="AlphaFoldDB" id="A0A3S9MUQ6"/>
<evidence type="ECO:0000313" key="2">
    <source>
        <dbReference type="Proteomes" id="UP000279600"/>
    </source>
</evidence>
<proteinExistence type="predicted"/>
<dbReference type="OrthoDB" id="1425427at2"/>
<dbReference type="EMBL" id="CP034549">
    <property type="protein sequence ID" value="AZQ42870.1"/>
    <property type="molecule type" value="Genomic_DNA"/>
</dbReference>
<protein>
    <submittedName>
        <fullName evidence="1">Uncharacterized protein</fullName>
    </submittedName>
</protein>